<organism evidence="1 2">
    <name type="scientific">Paramecium primaurelia</name>
    <dbReference type="NCBI Taxonomy" id="5886"/>
    <lineage>
        <taxon>Eukaryota</taxon>
        <taxon>Sar</taxon>
        <taxon>Alveolata</taxon>
        <taxon>Ciliophora</taxon>
        <taxon>Intramacronucleata</taxon>
        <taxon>Oligohymenophorea</taxon>
        <taxon>Peniculida</taxon>
        <taxon>Parameciidae</taxon>
        <taxon>Paramecium</taxon>
    </lineage>
</organism>
<dbReference type="Proteomes" id="UP000688137">
    <property type="component" value="Unassembled WGS sequence"/>
</dbReference>
<dbReference type="OMA" id="HDLSIWY"/>
<name>A0A8S1JU40_PARPR</name>
<comment type="caution">
    <text evidence="1">The sequence shown here is derived from an EMBL/GenBank/DDBJ whole genome shotgun (WGS) entry which is preliminary data.</text>
</comment>
<evidence type="ECO:0000313" key="1">
    <source>
        <dbReference type="EMBL" id="CAD8046172.1"/>
    </source>
</evidence>
<sequence>MLQFIQQQISQHTQAKEKKIVQYLEQSQFSLYEDMLILEKMLIDKLTYQHFEQLSEKCYKKTPDELKLRYINCIKKLTEDDLKQIIEFIKNNGLEGILFYDKKELQIFKINEEIKKKKDAKQTKKEIIQLGEPLLKKKIRIQPDVQPQIQNYYQLTDLQKQILYCRTPIYQEQRFPTNPNYQQLERLKQEQFQNALHDLSIWYDIPFEKMILLLKACSGNFQNLKQFLENKNYFIYWMAEEDQKLQSKEEIKSLYLTKGAIEVEKRKKWLQYE</sequence>
<accession>A0A8S1JU40</accession>
<evidence type="ECO:0000313" key="2">
    <source>
        <dbReference type="Proteomes" id="UP000688137"/>
    </source>
</evidence>
<dbReference type="EMBL" id="CAJJDM010000007">
    <property type="protein sequence ID" value="CAD8046172.1"/>
    <property type="molecule type" value="Genomic_DNA"/>
</dbReference>
<dbReference type="AlphaFoldDB" id="A0A8S1JU40"/>
<gene>
    <name evidence="1" type="ORF">PPRIM_AZ9-3.1.T0100219</name>
</gene>
<protein>
    <submittedName>
        <fullName evidence="1">Uncharacterized protein</fullName>
    </submittedName>
</protein>
<reference evidence="1" key="1">
    <citation type="submission" date="2021-01" db="EMBL/GenBank/DDBJ databases">
        <authorList>
            <consortium name="Genoscope - CEA"/>
            <person name="William W."/>
        </authorList>
    </citation>
    <scope>NUCLEOTIDE SEQUENCE</scope>
</reference>
<proteinExistence type="predicted"/>
<keyword evidence="2" id="KW-1185">Reference proteome</keyword>